<organism evidence="4 5">
    <name type="scientific">Desulfosarcina widdelii</name>
    <dbReference type="NCBI Taxonomy" id="947919"/>
    <lineage>
        <taxon>Bacteria</taxon>
        <taxon>Pseudomonadati</taxon>
        <taxon>Thermodesulfobacteriota</taxon>
        <taxon>Desulfobacteria</taxon>
        <taxon>Desulfobacterales</taxon>
        <taxon>Desulfosarcinaceae</taxon>
        <taxon>Desulfosarcina</taxon>
    </lineage>
</organism>
<dbReference type="Proteomes" id="UP000427769">
    <property type="component" value="Chromosome"/>
</dbReference>
<keyword evidence="5" id="KW-1185">Reference proteome</keyword>
<dbReference type="RefSeq" id="WP_155303047.1">
    <property type="nucleotide sequence ID" value="NZ_AP021875.1"/>
</dbReference>
<evidence type="ECO:0000256" key="2">
    <source>
        <dbReference type="PROSITE-ProRule" id="PRU00703"/>
    </source>
</evidence>
<dbReference type="Gene3D" id="3.10.580.10">
    <property type="entry name" value="CBS-domain"/>
    <property type="match status" value="1"/>
</dbReference>
<dbReference type="InterPro" id="IPR000644">
    <property type="entry name" value="CBS_dom"/>
</dbReference>
<keyword evidence="1 2" id="KW-0129">CBS domain</keyword>
<evidence type="ECO:0000313" key="5">
    <source>
        <dbReference type="Proteomes" id="UP000427769"/>
    </source>
</evidence>
<evidence type="ECO:0000313" key="4">
    <source>
        <dbReference type="EMBL" id="BBO73983.1"/>
    </source>
</evidence>
<dbReference type="AlphaFoldDB" id="A0A5K7Z1K4"/>
<dbReference type="OrthoDB" id="5419202at2"/>
<evidence type="ECO:0000256" key="1">
    <source>
        <dbReference type="ARBA" id="ARBA00023122"/>
    </source>
</evidence>
<reference evidence="4 5" key="1">
    <citation type="submission" date="2019-11" db="EMBL/GenBank/DDBJ databases">
        <title>Comparative genomics of hydrocarbon-degrading Desulfosarcina strains.</title>
        <authorList>
            <person name="Watanabe M."/>
            <person name="Kojima H."/>
            <person name="Fukui M."/>
        </authorList>
    </citation>
    <scope>NUCLEOTIDE SEQUENCE [LARGE SCALE GENOMIC DNA]</scope>
    <source>
        <strain evidence="4 5">PP31</strain>
    </source>
</reference>
<dbReference type="InterPro" id="IPR046342">
    <property type="entry name" value="CBS_dom_sf"/>
</dbReference>
<name>A0A5K7Z1K4_9BACT</name>
<dbReference type="Pfam" id="PF00571">
    <property type="entry name" value="CBS"/>
    <property type="match status" value="2"/>
</dbReference>
<protein>
    <recommendedName>
        <fullName evidence="3">CBS domain-containing protein</fullName>
    </recommendedName>
</protein>
<dbReference type="SMART" id="SM00116">
    <property type="entry name" value="CBS"/>
    <property type="match status" value="2"/>
</dbReference>
<dbReference type="PANTHER" id="PTHR43080">
    <property type="entry name" value="CBS DOMAIN-CONTAINING PROTEIN CBSX3, MITOCHONDRIAL"/>
    <property type="match status" value="1"/>
</dbReference>
<evidence type="ECO:0000259" key="3">
    <source>
        <dbReference type="PROSITE" id="PS51371"/>
    </source>
</evidence>
<dbReference type="EMBL" id="AP021875">
    <property type="protein sequence ID" value="BBO73983.1"/>
    <property type="molecule type" value="Genomic_DNA"/>
</dbReference>
<dbReference type="SUPFAM" id="SSF54631">
    <property type="entry name" value="CBS-domain pair"/>
    <property type="match status" value="1"/>
</dbReference>
<proteinExistence type="predicted"/>
<sequence length="168" mass="19418">MTLRAKDIMVQDFETIHPNAPVEDAIFKISNGVVRDTGYKTISLMVVDEMQRLCGVVTMFDLLYHLRPDFLNLDIDSRTLKWEGQLDLLIGNLQDKRVRQIMSRNVVGVAEDDHIMVLLDRMAKKKCYRMPVLNYDRLSGVVYLQDIYHHLFTRRLASSELPKIAAHG</sequence>
<dbReference type="PANTHER" id="PTHR43080:SF2">
    <property type="entry name" value="CBS DOMAIN-CONTAINING PROTEIN"/>
    <property type="match status" value="1"/>
</dbReference>
<dbReference type="InterPro" id="IPR051257">
    <property type="entry name" value="Diverse_CBS-Domain"/>
</dbReference>
<dbReference type="PROSITE" id="PS51371">
    <property type="entry name" value="CBS"/>
    <property type="match status" value="2"/>
</dbReference>
<accession>A0A5K7Z1K4</accession>
<dbReference type="KEGG" id="dwd:DSCW_14000"/>
<feature type="domain" description="CBS" evidence="3">
    <location>
        <begin position="9"/>
        <end position="75"/>
    </location>
</feature>
<gene>
    <name evidence="4" type="ORF">DSCW_14000</name>
</gene>
<feature type="domain" description="CBS" evidence="3">
    <location>
        <begin position="102"/>
        <end position="158"/>
    </location>
</feature>